<dbReference type="EMBL" id="LSGP01000017">
    <property type="protein sequence ID" value="KYZ76065.1"/>
    <property type="molecule type" value="Genomic_DNA"/>
</dbReference>
<dbReference type="Proteomes" id="UP000076268">
    <property type="component" value="Unassembled WGS sequence"/>
</dbReference>
<comment type="caution">
    <text evidence="2">The sequence shown here is derived from an EMBL/GenBank/DDBJ whole genome shotgun (WGS) entry which is preliminary data.</text>
</comment>
<keyword evidence="1" id="KW-0732">Signal</keyword>
<dbReference type="AlphaFoldDB" id="A0A154BQD4"/>
<feature type="chain" id="PRO_5007594886" description="PrcB C-terminal domain-containing protein" evidence="1">
    <location>
        <begin position="38"/>
        <end position="298"/>
    </location>
</feature>
<evidence type="ECO:0008006" key="4">
    <source>
        <dbReference type="Google" id="ProtNLM"/>
    </source>
</evidence>
<evidence type="ECO:0000313" key="2">
    <source>
        <dbReference type="EMBL" id="KYZ76065.1"/>
    </source>
</evidence>
<sequence>MRRRIMKFGMKHKRIMAAVAGAAVISATMLPGMPAKAQALSSPKEIHEASAKSEEIKHRRAGDPVLVVRNNAATFGFDSQHDRFSLLSSSGSKAIVQVRSNGQTFKVDLTREDGEWTITTIRGIGDSTHPATYTPAKLFTSYATLAPTDQMASQILYHNVNLGDWTWNESAYPKDMSFGLLMKDPRTDGSADYVPANVLNQMKAVNFSHQFVLYAHLGTVAPKGYGIAIEKVVHYGNDIAVTLRTKSPRAADSSALSVLDTYITLDRSVLANGSPTNITVYDQNGVRLVAYTVNSAYY</sequence>
<evidence type="ECO:0000256" key="1">
    <source>
        <dbReference type="SAM" id="SignalP"/>
    </source>
</evidence>
<accession>A0A154BQD4</accession>
<proteinExistence type="predicted"/>
<name>A0A154BQD4_ANASB</name>
<reference evidence="2 3" key="1">
    <citation type="submission" date="2016-02" db="EMBL/GenBank/DDBJ databases">
        <title>Anaerosporomusa subterraneum gen. nov., sp. nov., a spore-forming obligate anaerobe isolated from saprolite.</title>
        <authorList>
            <person name="Choi J.K."/>
            <person name="Shah M."/>
            <person name="Yee N."/>
        </authorList>
    </citation>
    <scope>NUCLEOTIDE SEQUENCE [LARGE SCALE GENOMIC DNA]</scope>
    <source>
        <strain evidence="2 3">RU4</strain>
    </source>
</reference>
<keyword evidence="3" id="KW-1185">Reference proteome</keyword>
<evidence type="ECO:0000313" key="3">
    <source>
        <dbReference type="Proteomes" id="UP000076268"/>
    </source>
</evidence>
<dbReference type="RefSeq" id="WP_082816771.1">
    <property type="nucleotide sequence ID" value="NZ_LSGP01000017.1"/>
</dbReference>
<protein>
    <recommendedName>
        <fullName evidence="4">PrcB C-terminal domain-containing protein</fullName>
    </recommendedName>
</protein>
<feature type="signal peptide" evidence="1">
    <location>
        <begin position="1"/>
        <end position="37"/>
    </location>
</feature>
<dbReference type="OrthoDB" id="1676590at2"/>
<organism evidence="2 3">
    <name type="scientific">Anaerosporomusa subterranea</name>
    <dbReference type="NCBI Taxonomy" id="1794912"/>
    <lineage>
        <taxon>Bacteria</taxon>
        <taxon>Bacillati</taxon>
        <taxon>Bacillota</taxon>
        <taxon>Negativicutes</taxon>
        <taxon>Acetonemataceae</taxon>
        <taxon>Anaerosporomusa</taxon>
    </lineage>
</organism>
<gene>
    <name evidence="2" type="ORF">AXX12_06370</name>
</gene>